<dbReference type="Pfam" id="PF02661">
    <property type="entry name" value="Fic"/>
    <property type="match status" value="1"/>
</dbReference>
<feature type="binding site" evidence="2">
    <location>
        <begin position="254"/>
        <end position="261"/>
    </location>
    <ligand>
        <name>ATP</name>
        <dbReference type="ChEBI" id="CHEBI:30616"/>
    </ligand>
</feature>
<dbReference type="SUPFAM" id="SSF46785">
    <property type="entry name" value="Winged helix' DNA-binding domain"/>
    <property type="match status" value="1"/>
</dbReference>
<dbReference type="RefSeq" id="WP_114580809.1">
    <property type="nucleotide sequence ID" value="NZ_QPMH01000002.1"/>
</dbReference>
<dbReference type="Pfam" id="PF13784">
    <property type="entry name" value="Fic_N"/>
    <property type="match status" value="1"/>
</dbReference>
<dbReference type="PANTHER" id="PTHR13504:SF38">
    <property type="entry name" value="FIDO DOMAIN-CONTAINING PROTEIN"/>
    <property type="match status" value="1"/>
</dbReference>
<evidence type="ECO:0000313" key="4">
    <source>
        <dbReference type="EMBL" id="RDD63554.1"/>
    </source>
</evidence>
<comment type="caution">
    <text evidence="4">The sequence shown here is derived from an EMBL/GenBank/DDBJ whole genome shotgun (WGS) entry which is preliminary data.</text>
</comment>
<dbReference type="PANTHER" id="PTHR13504">
    <property type="entry name" value="FIDO DOMAIN-CONTAINING PROTEIN DDB_G0283145"/>
    <property type="match status" value="1"/>
</dbReference>
<dbReference type="InterPro" id="IPR040198">
    <property type="entry name" value="Fido_containing"/>
</dbReference>
<evidence type="ECO:0000256" key="2">
    <source>
        <dbReference type="PIRSR" id="PIRSR640198-2"/>
    </source>
</evidence>
<proteinExistence type="predicted"/>
<protein>
    <submittedName>
        <fullName evidence="4">Fic family protein</fullName>
    </submittedName>
</protein>
<dbReference type="InterPro" id="IPR025758">
    <property type="entry name" value="Fic/DOC_N"/>
</dbReference>
<keyword evidence="2" id="KW-0547">Nucleotide-binding</keyword>
<dbReference type="PROSITE" id="PS51459">
    <property type="entry name" value="FIDO"/>
    <property type="match status" value="1"/>
</dbReference>
<evidence type="ECO:0000259" key="3">
    <source>
        <dbReference type="PROSITE" id="PS51459"/>
    </source>
</evidence>
<dbReference type="Proteomes" id="UP000253941">
    <property type="component" value="Unassembled WGS sequence"/>
</dbReference>
<accession>A0A369TG38</accession>
<dbReference type="InterPro" id="IPR003812">
    <property type="entry name" value="Fido"/>
</dbReference>
<dbReference type="EMBL" id="QPMH01000002">
    <property type="protein sequence ID" value="RDD63554.1"/>
    <property type="molecule type" value="Genomic_DNA"/>
</dbReference>
<keyword evidence="5" id="KW-1185">Reference proteome</keyword>
<feature type="domain" description="Fido" evidence="3">
    <location>
        <begin position="150"/>
        <end position="311"/>
    </location>
</feature>
<reference evidence="4 5" key="1">
    <citation type="submission" date="2018-07" db="EMBL/GenBank/DDBJ databases">
        <title>Venubactetium sediminum gen. nov., sp. nov., isolated from a marine solar saltern.</title>
        <authorList>
            <person name="Wang S."/>
        </authorList>
    </citation>
    <scope>NUCLEOTIDE SEQUENCE [LARGE SCALE GENOMIC DNA]</scope>
    <source>
        <strain evidence="4 5">WD2A32</strain>
    </source>
</reference>
<keyword evidence="2" id="KW-0067">ATP-binding</keyword>
<evidence type="ECO:0000313" key="5">
    <source>
        <dbReference type="Proteomes" id="UP000253941"/>
    </source>
</evidence>
<evidence type="ECO:0000256" key="1">
    <source>
        <dbReference type="PIRSR" id="PIRSR640198-1"/>
    </source>
</evidence>
<dbReference type="Gene3D" id="1.10.3290.10">
    <property type="entry name" value="Fido-like domain"/>
    <property type="match status" value="1"/>
</dbReference>
<dbReference type="InterPro" id="IPR036597">
    <property type="entry name" value="Fido-like_dom_sf"/>
</dbReference>
<dbReference type="GO" id="GO:0005524">
    <property type="term" value="F:ATP binding"/>
    <property type="evidence" value="ECO:0007669"/>
    <property type="project" value="UniProtKB-KW"/>
</dbReference>
<organism evidence="4 5">
    <name type="scientific">Ferruginivarius sediminum</name>
    <dbReference type="NCBI Taxonomy" id="2661937"/>
    <lineage>
        <taxon>Bacteria</taxon>
        <taxon>Pseudomonadati</taxon>
        <taxon>Pseudomonadota</taxon>
        <taxon>Alphaproteobacteria</taxon>
        <taxon>Rhodospirillales</taxon>
        <taxon>Rhodospirillaceae</taxon>
        <taxon>Ferruginivarius</taxon>
    </lineage>
</organism>
<dbReference type="AlphaFoldDB" id="A0A369TG38"/>
<dbReference type="InterPro" id="IPR036390">
    <property type="entry name" value="WH_DNA-bd_sf"/>
</dbReference>
<name>A0A369TG38_9PROT</name>
<gene>
    <name evidence="4" type="ORF">DRB17_03700</name>
</gene>
<dbReference type="SUPFAM" id="SSF140931">
    <property type="entry name" value="Fic-like"/>
    <property type="match status" value="1"/>
</dbReference>
<sequence length="434" mass="47513">MFKVVERMRRAELTGKLRQPYTPERGFGITHVDKPDYKNIWFVVPPAPPLDLPPGLPAGAIGKANSILHGRPCVAEASDLDKLTAYLFARREAVSSSRMEGTWSTIDNVLTPGEVHDEQEGKSGHLSVRGYAAALEYGFARVQRAGIEALTTELVCKLHELVMNRDPGFQGVAGRMRTPGLPGDVVQIGSLGRKEESIYNPAPPEYVSGCLDAVMAWMRDKTLIEMGDAGMGMTLPVRMAVGHAHFEAIHPFSDGNGRVGRILWPLQIAASGHLPLYVSGYIERNRTAYRHALEAAQKRLSYGAIAEYMADAIVASHTEEQTSKALIGGLPAVWEARGRFRKGSSALRALTVLMRMPILTARTLARELGVSFQAASSALNMLERHHIARERTGYGRNRVFAAEEVIAVLARPFGEDPEIALEGARRMLSVPGMR</sequence>
<feature type="active site" evidence="1">
    <location>
        <position position="250"/>
    </location>
</feature>